<feature type="domain" description="B box-type" evidence="14">
    <location>
        <begin position="98"/>
        <end position="145"/>
    </location>
</feature>
<feature type="repeat" description="NHL" evidence="10">
    <location>
        <begin position="608"/>
        <end position="644"/>
    </location>
</feature>
<dbReference type="EC" id="2.3.2.27" evidence="3"/>
<protein>
    <recommendedName>
        <fullName evidence="3">RING-type E3 ubiquitin transferase</fullName>
        <ecNumber evidence="3">2.3.2.27</ecNumber>
    </recommendedName>
</protein>
<evidence type="ECO:0000256" key="1">
    <source>
        <dbReference type="ARBA" id="ARBA00000900"/>
    </source>
</evidence>
<evidence type="ECO:0000256" key="10">
    <source>
        <dbReference type="PROSITE-ProRule" id="PRU00504"/>
    </source>
</evidence>
<evidence type="ECO:0000256" key="5">
    <source>
        <dbReference type="ARBA" id="ARBA00022723"/>
    </source>
</evidence>
<gene>
    <name evidence="15" type="primary">TRIM2</name>
    <name evidence="15" type="ORF">BLAG_LOCUS9637</name>
</gene>
<feature type="coiled-coil region" evidence="11">
    <location>
        <begin position="241"/>
        <end position="302"/>
    </location>
</feature>
<feature type="domain" description="RING-type" evidence="13">
    <location>
        <begin position="18"/>
        <end position="61"/>
    </location>
</feature>
<keyword evidence="7 9" id="KW-0863">Zinc-finger</keyword>
<dbReference type="Proteomes" id="UP000838412">
    <property type="component" value="Chromosome 16"/>
</dbReference>
<dbReference type="SMART" id="SM00184">
    <property type="entry name" value="RING"/>
    <property type="match status" value="1"/>
</dbReference>
<dbReference type="Gene3D" id="3.30.160.60">
    <property type="entry name" value="Classic Zinc Finger"/>
    <property type="match status" value="1"/>
</dbReference>
<comment type="similarity">
    <text evidence="2">Belongs to the TRIM/RBCC family.</text>
</comment>
<dbReference type="Gene3D" id="3.30.40.10">
    <property type="entry name" value="Zinc/RING finger domain, C3HC4 (zinc finger)"/>
    <property type="match status" value="1"/>
</dbReference>
<evidence type="ECO:0000256" key="8">
    <source>
        <dbReference type="ARBA" id="ARBA00022833"/>
    </source>
</evidence>
<feature type="region of interest" description="Disordered" evidence="12">
    <location>
        <begin position="419"/>
        <end position="440"/>
    </location>
</feature>
<dbReference type="OrthoDB" id="27136at2759"/>
<reference evidence="15" key="1">
    <citation type="submission" date="2022-01" db="EMBL/GenBank/DDBJ databases">
        <authorList>
            <person name="Braso-Vives M."/>
        </authorList>
    </citation>
    <scope>NUCLEOTIDE SEQUENCE</scope>
</reference>
<evidence type="ECO:0000313" key="16">
    <source>
        <dbReference type="Proteomes" id="UP000838412"/>
    </source>
</evidence>
<keyword evidence="11" id="KW-0175">Coiled coil</keyword>
<dbReference type="SUPFAM" id="SSF57845">
    <property type="entry name" value="B-box zinc-binding domain"/>
    <property type="match status" value="1"/>
</dbReference>
<dbReference type="SMART" id="SM00336">
    <property type="entry name" value="BBOX"/>
    <property type="match status" value="2"/>
</dbReference>
<dbReference type="Pfam" id="PF13445">
    <property type="entry name" value="zf-RING_UBOX"/>
    <property type="match status" value="1"/>
</dbReference>
<dbReference type="PANTHER" id="PTHR25462">
    <property type="entry name" value="BONUS, ISOFORM C-RELATED"/>
    <property type="match status" value="1"/>
</dbReference>
<feature type="compositionally biased region" description="Polar residues" evidence="12">
    <location>
        <begin position="419"/>
        <end position="435"/>
    </location>
</feature>
<dbReference type="SUPFAM" id="SSF101898">
    <property type="entry name" value="NHL repeat"/>
    <property type="match status" value="1"/>
</dbReference>
<evidence type="ECO:0000256" key="4">
    <source>
        <dbReference type="ARBA" id="ARBA00022553"/>
    </source>
</evidence>
<dbReference type="InterPro" id="IPR011042">
    <property type="entry name" value="6-blade_b-propeller_TolB-like"/>
</dbReference>
<feature type="repeat" description="NHL" evidence="10">
    <location>
        <begin position="701"/>
        <end position="741"/>
    </location>
</feature>
<evidence type="ECO:0000256" key="2">
    <source>
        <dbReference type="ARBA" id="ARBA00008518"/>
    </source>
</evidence>
<keyword evidence="6" id="KW-0677">Repeat</keyword>
<dbReference type="Pfam" id="PF01436">
    <property type="entry name" value="NHL"/>
    <property type="match status" value="2"/>
</dbReference>
<evidence type="ECO:0000256" key="7">
    <source>
        <dbReference type="ARBA" id="ARBA00022771"/>
    </source>
</evidence>
<dbReference type="PROSITE" id="PS50089">
    <property type="entry name" value="ZF_RING_2"/>
    <property type="match status" value="1"/>
</dbReference>
<keyword evidence="4" id="KW-0597">Phosphoprotein</keyword>
<evidence type="ECO:0000256" key="3">
    <source>
        <dbReference type="ARBA" id="ARBA00012483"/>
    </source>
</evidence>
<dbReference type="PROSITE" id="PS51125">
    <property type="entry name" value="NHL"/>
    <property type="match status" value="3"/>
</dbReference>
<evidence type="ECO:0000313" key="15">
    <source>
        <dbReference type="EMBL" id="CAH1248249.1"/>
    </source>
</evidence>
<dbReference type="AlphaFoldDB" id="A0A8J9Z5R6"/>
<dbReference type="PROSITE" id="PS50119">
    <property type="entry name" value="ZF_BBOX"/>
    <property type="match status" value="2"/>
</dbReference>
<feature type="repeat" description="NHL" evidence="10">
    <location>
        <begin position="474"/>
        <end position="516"/>
    </location>
</feature>
<keyword evidence="5" id="KW-0479">Metal-binding</keyword>
<dbReference type="CDD" id="cd05819">
    <property type="entry name" value="NHL"/>
    <property type="match status" value="1"/>
</dbReference>
<keyword evidence="16" id="KW-1185">Reference proteome</keyword>
<dbReference type="InterPro" id="IPR047153">
    <property type="entry name" value="TRIM45/56/19-like"/>
</dbReference>
<accession>A0A8J9Z5R6</accession>
<dbReference type="InterPro" id="IPR000315">
    <property type="entry name" value="Znf_B-box"/>
</dbReference>
<comment type="catalytic activity">
    <reaction evidence="1">
        <text>S-ubiquitinyl-[E2 ubiquitin-conjugating enzyme]-L-cysteine + [acceptor protein]-L-lysine = [E2 ubiquitin-conjugating enzyme]-L-cysteine + N(6)-ubiquitinyl-[acceptor protein]-L-lysine.</text>
        <dbReference type="EC" id="2.3.2.27"/>
    </reaction>
</comment>
<evidence type="ECO:0000259" key="13">
    <source>
        <dbReference type="PROSITE" id="PS50089"/>
    </source>
</evidence>
<dbReference type="InterPro" id="IPR013083">
    <property type="entry name" value="Znf_RING/FYVE/PHD"/>
</dbReference>
<keyword evidence="8" id="KW-0862">Zinc</keyword>
<sequence length="741" mass="83595">MAEVRFPEDEFDEDSLTCPVCQELYKDPKLLPCLHTFCRKCLETWAAKQSAGRKFTCPLCRSPVELPCPVWSGGVDKLYSNFYINKLLDFRRLRQSKTSRVLCEMCKSGIQAAAVCGDCSFLLCNNCVKIHGHTPALKDHVIITLYDIDNATKRSKYTRQVYCKKHSQRTTFYCEPCETLVCRDCTVDDHCRDRDGENHDPRELNKVTPKCKDCIEDLMKKTEDAVITKINQQEENLDKGLKTLDKNYAEEKKKIKQHYAKLMSTLKLEEEQMIQKLKKVKKDRKNELIHRKEEMARDLKETREGLLFCQNVLVRNSDTELLFYWQQMEKRLQELASQDTGNATFGDFKAVSFHPCSLPRIWGSLSVFPWIDVKGPTVVGLPCSVTVTADNLDPTGEDVGPQVEVISPKGKTTLIETTATSPSVTSGKGQTSRVRSFSAKWRPQESGKHSLGVCMGGLKDLGSLTVDVGSNNPVLRFGRKGSQQGQFNRPTDIAVRGDRLYVPDTFNHRVQVFDLNGKFRYSFSTITSSGSIAVQIDGTIVVRSAMEVAKFSPSGKTLQKFPLDEYCIKPYGLAVQRDGRVVVTDPDKHSIFLFEEDGTLVKQVKGQGRGEGQFKEPCFVCVDNEDNITVSDRDRDCVLVFDKNIRFKNKFGEYGNQPQNMVYPLGVSADSRGNIVLANRGGQNIKHSEKLQVFRPNGTWVSTISSDGDKLNLPHGVAVTEDGHVFVADPGDHCIRKYRYM</sequence>
<dbReference type="InterPro" id="IPR001841">
    <property type="entry name" value="Znf_RING"/>
</dbReference>
<dbReference type="GO" id="GO:0006513">
    <property type="term" value="P:protein monoubiquitination"/>
    <property type="evidence" value="ECO:0007669"/>
    <property type="project" value="TreeGrafter"/>
</dbReference>
<dbReference type="InterPro" id="IPR017907">
    <property type="entry name" value="Znf_RING_CS"/>
</dbReference>
<dbReference type="InterPro" id="IPR027370">
    <property type="entry name" value="Znf-RING_euk"/>
</dbReference>
<dbReference type="Gene3D" id="4.10.830.40">
    <property type="match status" value="1"/>
</dbReference>
<dbReference type="FunFam" id="2.120.10.30:FF:000095">
    <property type="entry name" value="Uncharacterized protein"/>
    <property type="match status" value="1"/>
</dbReference>
<dbReference type="InterPro" id="IPR001258">
    <property type="entry name" value="NHL_repeat"/>
</dbReference>
<dbReference type="GO" id="GO:0008270">
    <property type="term" value="F:zinc ion binding"/>
    <property type="evidence" value="ECO:0007669"/>
    <property type="project" value="UniProtKB-KW"/>
</dbReference>
<name>A0A8J9Z5R6_BRALA</name>
<dbReference type="PROSITE" id="PS00518">
    <property type="entry name" value="ZF_RING_1"/>
    <property type="match status" value="1"/>
</dbReference>
<organism evidence="15 16">
    <name type="scientific">Branchiostoma lanceolatum</name>
    <name type="common">Common lancelet</name>
    <name type="synonym">Amphioxus lanceolatum</name>
    <dbReference type="NCBI Taxonomy" id="7740"/>
    <lineage>
        <taxon>Eukaryota</taxon>
        <taxon>Metazoa</taxon>
        <taxon>Chordata</taxon>
        <taxon>Cephalochordata</taxon>
        <taxon>Leptocardii</taxon>
        <taxon>Amphioxiformes</taxon>
        <taxon>Branchiostomatidae</taxon>
        <taxon>Branchiostoma</taxon>
    </lineage>
</organism>
<dbReference type="PANTHER" id="PTHR25462:SF229">
    <property type="entry name" value="TRANSCRIPTION INTERMEDIARY FACTOR 1-BETA"/>
    <property type="match status" value="1"/>
</dbReference>
<dbReference type="GO" id="GO:0061630">
    <property type="term" value="F:ubiquitin protein ligase activity"/>
    <property type="evidence" value="ECO:0007669"/>
    <property type="project" value="UniProtKB-EC"/>
</dbReference>
<dbReference type="Pfam" id="PF17170">
    <property type="entry name" value="DUF5128"/>
    <property type="match status" value="1"/>
</dbReference>
<proteinExistence type="inferred from homology"/>
<evidence type="ECO:0000256" key="11">
    <source>
        <dbReference type="SAM" id="Coils"/>
    </source>
</evidence>
<dbReference type="SUPFAM" id="SSF57850">
    <property type="entry name" value="RING/U-box"/>
    <property type="match status" value="1"/>
</dbReference>
<dbReference type="EMBL" id="OV696701">
    <property type="protein sequence ID" value="CAH1248249.1"/>
    <property type="molecule type" value="Genomic_DNA"/>
</dbReference>
<evidence type="ECO:0000256" key="12">
    <source>
        <dbReference type="SAM" id="MobiDB-lite"/>
    </source>
</evidence>
<evidence type="ECO:0000256" key="6">
    <source>
        <dbReference type="ARBA" id="ARBA00022737"/>
    </source>
</evidence>
<evidence type="ECO:0000259" key="14">
    <source>
        <dbReference type="PROSITE" id="PS50119"/>
    </source>
</evidence>
<dbReference type="Pfam" id="PF00643">
    <property type="entry name" value="zf-B_box"/>
    <property type="match status" value="1"/>
</dbReference>
<feature type="domain" description="B box-type" evidence="14">
    <location>
        <begin position="158"/>
        <end position="204"/>
    </location>
</feature>
<evidence type="ECO:0000256" key="9">
    <source>
        <dbReference type="PROSITE-ProRule" id="PRU00024"/>
    </source>
</evidence>
<dbReference type="Gene3D" id="2.120.10.30">
    <property type="entry name" value="TolB, C-terminal domain"/>
    <property type="match status" value="2"/>
</dbReference>